<dbReference type="Proteomes" id="UP001286313">
    <property type="component" value="Unassembled WGS sequence"/>
</dbReference>
<evidence type="ECO:0000256" key="1">
    <source>
        <dbReference type="SAM" id="MobiDB-lite"/>
    </source>
</evidence>
<name>A0AAE1KFE9_PETCI</name>
<proteinExistence type="predicted"/>
<dbReference type="AlphaFoldDB" id="A0AAE1KFE9"/>
<organism evidence="2 3">
    <name type="scientific">Petrolisthes cinctipes</name>
    <name type="common">Flat porcelain crab</name>
    <dbReference type="NCBI Taxonomy" id="88211"/>
    <lineage>
        <taxon>Eukaryota</taxon>
        <taxon>Metazoa</taxon>
        <taxon>Ecdysozoa</taxon>
        <taxon>Arthropoda</taxon>
        <taxon>Crustacea</taxon>
        <taxon>Multicrustacea</taxon>
        <taxon>Malacostraca</taxon>
        <taxon>Eumalacostraca</taxon>
        <taxon>Eucarida</taxon>
        <taxon>Decapoda</taxon>
        <taxon>Pleocyemata</taxon>
        <taxon>Anomura</taxon>
        <taxon>Galatheoidea</taxon>
        <taxon>Porcellanidae</taxon>
        <taxon>Petrolisthes</taxon>
    </lineage>
</organism>
<comment type="caution">
    <text evidence="2">The sequence shown here is derived from an EMBL/GenBank/DDBJ whole genome shotgun (WGS) entry which is preliminary data.</text>
</comment>
<accession>A0AAE1KFE9</accession>
<evidence type="ECO:0000313" key="2">
    <source>
        <dbReference type="EMBL" id="KAK3871118.1"/>
    </source>
</evidence>
<evidence type="ECO:0000313" key="3">
    <source>
        <dbReference type="Proteomes" id="UP001286313"/>
    </source>
</evidence>
<feature type="region of interest" description="Disordered" evidence="1">
    <location>
        <begin position="133"/>
        <end position="165"/>
    </location>
</feature>
<feature type="compositionally biased region" description="Polar residues" evidence="1">
    <location>
        <begin position="133"/>
        <end position="155"/>
    </location>
</feature>
<keyword evidence="3" id="KW-1185">Reference proteome</keyword>
<reference evidence="2" key="1">
    <citation type="submission" date="2023-10" db="EMBL/GenBank/DDBJ databases">
        <title>Genome assemblies of two species of porcelain crab, Petrolisthes cinctipes and Petrolisthes manimaculis (Anomura: Porcellanidae).</title>
        <authorList>
            <person name="Angst P."/>
        </authorList>
    </citation>
    <scope>NUCLEOTIDE SEQUENCE</scope>
    <source>
        <strain evidence="2">PB745_01</strain>
        <tissue evidence="2">Gill</tissue>
    </source>
</reference>
<gene>
    <name evidence="2" type="ORF">Pcinc_023713</name>
</gene>
<protein>
    <submittedName>
        <fullName evidence="2">Uncharacterized protein</fullName>
    </submittedName>
</protein>
<dbReference type="EMBL" id="JAWQEG010002564">
    <property type="protein sequence ID" value="KAK3871118.1"/>
    <property type="molecule type" value="Genomic_DNA"/>
</dbReference>
<feature type="region of interest" description="Disordered" evidence="1">
    <location>
        <begin position="210"/>
        <end position="230"/>
    </location>
</feature>
<sequence length="439" mass="50994">MVRERMVYCSFSLYSCLFNFNVIQNEKGLVGRKVDDVLAALVGLSKNPTFWRFVHSVVAELDITQRTHPTQPPSTSHHAHGYWLRTAPGHLSKTSNNKESSWDTGHKERMDGFLTTTPVPSHLPWPHLISEDQYTPESKNWPSETQNTTSSNDLQNDPLKTPTTTTQAPHFLFHRVIVDTGYDSHTRQPYRRPVLALTAVDIEKAKASGTQNVPMNNQNATSYSIQGSSNGRESQYEYDAVMMSQQVSSIPNNNKLESVHNKQEGESIEYDEENELRSKLKKHHSHRSSHKVHRLYTFESQLRYLQRWEARLWRRSHFRPHKWSHSSCLNTDHYIGWSVQNAITKFSVNIFCYYTLDFCHRDQHVPHRYKTTAEEDDTRYPCHSDVNPMTWMTVRLEDHLCLECNPSTCTHEETSDKQLFQTRMDIRCCSLHMAAPLKC</sequence>
<dbReference type="PROSITE" id="PS51257">
    <property type="entry name" value="PROKAR_LIPOPROTEIN"/>
    <property type="match status" value="1"/>
</dbReference>